<keyword evidence="6" id="KW-1185">Reference proteome</keyword>
<dbReference type="AlphaFoldDB" id="A0A5C3QSF2"/>
<dbReference type="InterPro" id="IPR051609">
    <property type="entry name" value="NmrA/Isoflavone_reductase-like"/>
</dbReference>
<dbReference type="STRING" id="1884261.A0A5C3QSF2"/>
<evidence type="ECO:0000259" key="4">
    <source>
        <dbReference type="Pfam" id="PF05368"/>
    </source>
</evidence>
<evidence type="ECO:0000256" key="2">
    <source>
        <dbReference type="ARBA" id="ARBA00022857"/>
    </source>
</evidence>
<dbReference type="SUPFAM" id="SSF51735">
    <property type="entry name" value="NAD(P)-binding Rossmann-fold domains"/>
    <property type="match status" value="1"/>
</dbReference>
<dbReference type="OrthoDB" id="5283654at2759"/>
<name>A0A5C3QSF2_9AGAR</name>
<comment type="similarity">
    <text evidence="1">Belongs to the NmrA-type oxidoreductase family. Isoflavone reductase subfamily.</text>
</comment>
<keyword evidence="2" id="KW-0521">NADP</keyword>
<feature type="domain" description="NmrA-like" evidence="4">
    <location>
        <begin position="14"/>
        <end position="155"/>
    </location>
</feature>
<evidence type="ECO:0000313" key="5">
    <source>
        <dbReference type="EMBL" id="TFL04926.1"/>
    </source>
</evidence>
<gene>
    <name evidence="5" type="ORF">BDV98DRAFT_601378</name>
</gene>
<reference evidence="5 6" key="1">
    <citation type="journal article" date="2019" name="Nat. Ecol. Evol.">
        <title>Megaphylogeny resolves global patterns of mushroom evolution.</title>
        <authorList>
            <person name="Varga T."/>
            <person name="Krizsan K."/>
            <person name="Foldi C."/>
            <person name="Dima B."/>
            <person name="Sanchez-Garcia M."/>
            <person name="Sanchez-Ramirez S."/>
            <person name="Szollosi G.J."/>
            <person name="Szarkandi J.G."/>
            <person name="Papp V."/>
            <person name="Albert L."/>
            <person name="Andreopoulos W."/>
            <person name="Angelini C."/>
            <person name="Antonin V."/>
            <person name="Barry K.W."/>
            <person name="Bougher N.L."/>
            <person name="Buchanan P."/>
            <person name="Buyck B."/>
            <person name="Bense V."/>
            <person name="Catcheside P."/>
            <person name="Chovatia M."/>
            <person name="Cooper J."/>
            <person name="Damon W."/>
            <person name="Desjardin D."/>
            <person name="Finy P."/>
            <person name="Geml J."/>
            <person name="Haridas S."/>
            <person name="Hughes K."/>
            <person name="Justo A."/>
            <person name="Karasinski D."/>
            <person name="Kautmanova I."/>
            <person name="Kiss B."/>
            <person name="Kocsube S."/>
            <person name="Kotiranta H."/>
            <person name="LaButti K.M."/>
            <person name="Lechner B.E."/>
            <person name="Liimatainen K."/>
            <person name="Lipzen A."/>
            <person name="Lukacs Z."/>
            <person name="Mihaltcheva S."/>
            <person name="Morgado L.N."/>
            <person name="Niskanen T."/>
            <person name="Noordeloos M.E."/>
            <person name="Ohm R.A."/>
            <person name="Ortiz-Santana B."/>
            <person name="Ovrebo C."/>
            <person name="Racz N."/>
            <person name="Riley R."/>
            <person name="Savchenko A."/>
            <person name="Shiryaev A."/>
            <person name="Soop K."/>
            <person name="Spirin V."/>
            <person name="Szebenyi C."/>
            <person name="Tomsovsky M."/>
            <person name="Tulloss R.E."/>
            <person name="Uehling J."/>
            <person name="Grigoriev I.V."/>
            <person name="Vagvolgyi C."/>
            <person name="Papp T."/>
            <person name="Martin F.M."/>
            <person name="Miettinen O."/>
            <person name="Hibbett D.S."/>
            <person name="Nagy L.G."/>
        </authorList>
    </citation>
    <scope>NUCLEOTIDE SEQUENCE [LARGE SCALE GENOMIC DNA]</scope>
    <source>
        <strain evidence="5 6">CBS 309.79</strain>
    </source>
</reference>
<evidence type="ECO:0000256" key="3">
    <source>
        <dbReference type="ARBA" id="ARBA00023002"/>
    </source>
</evidence>
<dbReference type="Pfam" id="PF05368">
    <property type="entry name" value="NmrA"/>
    <property type="match status" value="1"/>
</dbReference>
<proteinExistence type="inferred from homology"/>
<evidence type="ECO:0000313" key="6">
    <source>
        <dbReference type="Proteomes" id="UP000305067"/>
    </source>
</evidence>
<dbReference type="InterPro" id="IPR008030">
    <property type="entry name" value="NmrA-like"/>
</dbReference>
<evidence type="ECO:0000256" key="1">
    <source>
        <dbReference type="ARBA" id="ARBA00005725"/>
    </source>
</evidence>
<dbReference type="InterPro" id="IPR036291">
    <property type="entry name" value="NAD(P)-bd_dom_sf"/>
</dbReference>
<dbReference type="EMBL" id="ML178817">
    <property type="protein sequence ID" value="TFL04926.1"/>
    <property type="molecule type" value="Genomic_DNA"/>
</dbReference>
<dbReference type="PANTHER" id="PTHR47706:SF4">
    <property type="entry name" value="NMRA-LIKE DOMAIN-CONTAINING PROTEIN"/>
    <property type="match status" value="1"/>
</dbReference>
<dbReference type="GO" id="GO:0016491">
    <property type="term" value="F:oxidoreductase activity"/>
    <property type="evidence" value="ECO:0007669"/>
    <property type="project" value="UniProtKB-KW"/>
</dbReference>
<organism evidence="5 6">
    <name type="scientific">Pterulicium gracile</name>
    <dbReference type="NCBI Taxonomy" id="1884261"/>
    <lineage>
        <taxon>Eukaryota</taxon>
        <taxon>Fungi</taxon>
        <taxon>Dikarya</taxon>
        <taxon>Basidiomycota</taxon>
        <taxon>Agaricomycotina</taxon>
        <taxon>Agaricomycetes</taxon>
        <taxon>Agaricomycetidae</taxon>
        <taxon>Agaricales</taxon>
        <taxon>Pleurotineae</taxon>
        <taxon>Pterulaceae</taxon>
        <taxon>Pterulicium</taxon>
    </lineage>
</organism>
<sequence length="328" mass="35242">MSPPPTFTRFAILGSGQVARSILTALLSLPSPTTPDSITILTRHAPTSPPLPTSPIIKLALISSYSNTSDEITNILSTERSEVVIDATRVAEAGFHKTLVDAARKAEGVKLFVPSEFGNVTDEREGRDEGDFKGAVRAYLRGVGLPFVAIFCNCFISAVPWLVQSDQGKFYILGEGNTPASYTALPDVARFLAHILTTLPLHPTTSPSNSDRLAPPTSLSNSSFRLQSSRLTLLQLHALPSFSHLPLVHLPLSSSIPPSAPGKEDEEGTAFATLVQWWTEGGRCSTGWDWEAGKDREGWAGSGNGVVGTEGWVWERVEDVYGKEGTGV</sequence>
<dbReference type="Gene3D" id="3.40.50.720">
    <property type="entry name" value="NAD(P)-binding Rossmann-like Domain"/>
    <property type="match status" value="1"/>
</dbReference>
<dbReference type="Proteomes" id="UP000305067">
    <property type="component" value="Unassembled WGS sequence"/>
</dbReference>
<keyword evidence="3" id="KW-0560">Oxidoreductase</keyword>
<protein>
    <recommendedName>
        <fullName evidence="4">NmrA-like domain-containing protein</fullName>
    </recommendedName>
</protein>
<accession>A0A5C3QSF2</accession>
<dbReference type="PANTHER" id="PTHR47706">
    <property type="entry name" value="NMRA-LIKE FAMILY PROTEIN"/>
    <property type="match status" value="1"/>
</dbReference>